<evidence type="ECO:0000313" key="14">
    <source>
        <dbReference type="EMBL" id="MBR9651091.1"/>
    </source>
</evidence>
<name>A0ABS5HQ57_9RHOB</name>
<comment type="similarity">
    <text evidence="2">Belongs to the HPPK family.</text>
</comment>
<dbReference type="InterPro" id="IPR000550">
    <property type="entry name" value="Hppk"/>
</dbReference>
<dbReference type="Gene3D" id="3.30.70.560">
    <property type="entry name" value="7,8-Dihydro-6-hydroxymethylpterin-pyrophosphokinase HPPK"/>
    <property type="match status" value="1"/>
</dbReference>
<evidence type="ECO:0000256" key="6">
    <source>
        <dbReference type="ARBA" id="ARBA00022741"/>
    </source>
</evidence>
<dbReference type="PANTHER" id="PTHR43071:SF1">
    <property type="entry name" value="2-AMINO-4-HYDROXY-6-HYDROXYMETHYLDIHYDROPTERIDINE PYROPHOSPHOKINASE"/>
    <property type="match status" value="1"/>
</dbReference>
<protein>
    <recommendedName>
        <fullName evidence="4">2-amino-4-hydroxy-6-hydroxymethyldihydropteridine pyrophosphokinase</fullName>
        <ecNumber evidence="3">2.7.6.3</ecNumber>
    </recommendedName>
    <alternativeName>
        <fullName evidence="11">6-hydroxymethyl-7,8-dihydropterin pyrophosphokinase</fullName>
    </alternativeName>
    <alternativeName>
        <fullName evidence="12">7,8-dihydro-6-hydroxymethylpterin-pyrophosphokinase</fullName>
    </alternativeName>
</protein>
<evidence type="ECO:0000256" key="3">
    <source>
        <dbReference type="ARBA" id="ARBA00013253"/>
    </source>
</evidence>
<comment type="caution">
    <text evidence="14">The sequence shown here is derived from an EMBL/GenBank/DDBJ whole genome shotgun (WGS) entry which is preliminary data.</text>
</comment>
<comment type="pathway">
    <text evidence="1">Cofactor biosynthesis; tetrahydrofolate biosynthesis; 2-amino-4-hydroxy-6-hydroxymethyl-7,8-dihydropteridine diphosphate from 7,8-dihydroneopterin triphosphate: step 4/4.</text>
</comment>
<evidence type="ECO:0000259" key="13">
    <source>
        <dbReference type="Pfam" id="PF01288"/>
    </source>
</evidence>
<evidence type="ECO:0000256" key="11">
    <source>
        <dbReference type="ARBA" id="ARBA00029766"/>
    </source>
</evidence>
<evidence type="ECO:0000256" key="10">
    <source>
        <dbReference type="ARBA" id="ARBA00029409"/>
    </source>
</evidence>
<gene>
    <name evidence="14" type="primary">folK</name>
    <name evidence="14" type="ORF">IT775_08155</name>
</gene>
<keyword evidence="7" id="KW-0418">Kinase</keyword>
<accession>A0ABS5HQ57</accession>
<dbReference type="Pfam" id="PF01288">
    <property type="entry name" value="HPPK"/>
    <property type="match status" value="1"/>
</dbReference>
<dbReference type="CDD" id="cd00483">
    <property type="entry name" value="HPPK"/>
    <property type="match status" value="1"/>
</dbReference>
<dbReference type="EC" id="2.7.6.3" evidence="3"/>
<reference evidence="14 15" key="1">
    <citation type="journal article" date="2021" name="Arch. Microbiol.">
        <title>Thalassobius aquimarinus sp. nov., isolated from the Sea of Japan seashore.</title>
        <authorList>
            <person name="Kurilenko V.V."/>
            <person name="Romanenko L.A."/>
            <person name="Chernysheva N.Y."/>
            <person name="Velansky P.V."/>
            <person name="Tekutyeva L.A."/>
            <person name="Isaeva M.P."/>
            <person name="Mikhailov V.V."/>
        </authorList>
    </citation>
    <scope>NUCLEOTIDE SEQUENCE [LARGE SCALE GENOMIC DNA]</scope>
    <source>
        <strain evidence="14 15">KMM 8518</strain>
    </source>
</reference>
<dbReference type="InterPro" id="IPR035907">
    <property type="entry name" value="Hppk_sf"/>
</dbReference>
<feature type="domain" description="7,8-dihydro-6-hydroxymethylpterin-pyrophosphokinase" evidence="13">
    <location>
        <begin position="9"/>
        <end position="159"/>
    </location>
</feature>
<organism evidence="14 15">
    <name type="scientific">Thalassovita aquimarina</name>
    <dbReference type="NCBI Taxonomy" id="2785917"/>
    <lineage>
        <taxon>Bacteria</taxon>
        <taxon>Pseudomonadati</taxon>
        <taxon>Pseudomonadota</taxon>
        <taxon>Alphaproteobacteria</taxon>
        <taxon>Rhodobacterales</taxon>
        <taxon>Roseobacteraceae</taxon>
        <taxon>Thalassovita</taxon>
    </lineage>
</organism>
<evidence type="ECO:0000256" key="9">
    <source>
        <dbReference type="ARBA" id="ARBA00022909"/>
    </source>
</evidence>
<proteinExistence type="inferred from homology"/>
<sequence length="188" mass="20862">MGTTQDVLIALGANLPLDGDLPADTLRKAIRILRAGGLDVVEESRFFKTPCFPAGAGPDYINAAIRCRTDWRPEKILEFLHKVEMDFGRVRLSRWGGRTLDLDIIAIDNQISPDRDTVRQWMELPVAQQMQAAPKQLILPHPRIQDRAFVLVPLADVAPGWKHPLLGKTVTELCDELPAEARAAVVAV</sequence>
<evidence type="ECO:0000256" key="8">
    <source>
        <dbReference type="ARBA" id="ARBA00022840"/>
    </source>
</evidence>
<evidence type="ECO:0000256" key="12">
    <source>
        <dbReference type="ARBA" id="ARBA00033413"/>
    </source>
</evidence>
<evidence type="ECO:0000313" key="15">
    <source>
        <dbReference type="Proteomes" id="UP001195941"/>
    </source>
</evidence>
<keyword evidence="9" id="KW-0289">Folate biosynthesis</keyword>
<evidence type="ECO:0000256" key="1">
    <source>
        <dbReference type="ARBA" id="ARBA00005051"/>
    </source>
</evidence>
<dbReference type="PANTHER" id="PTHR43071">
    <property type="entry name" value="2-AMINO-4-HYDROXY-6-HYDROXYMETHYLDIHYDROPTERIDINE PYROPHOSPHOKINASE"/>
    <property type="match status" value="1"/>
</dbReference>
<evidence type="ECO:0000256" key="2">
    <source>
        <dbReference type="ARBA" id="ARBA00005810"/>
    </source>
</evidence>
<keyword evidence="5 14" id="KW-0808">Transferase</keyword>
<dbReference type="EMBL" id="JADMKU010000005">
    <property type="protein sequence ID" value="MBR9651091.1"/>
    <property type="molecule type" value="Genomic_DNA"/>
</dbReference>
<comment type="function">
    <text evidence="10">Catalyzes the transfer of pyrophosphate from adenosine triphosphate (ATP) to 6-hydroxymethyl-7,8-dihydropterin, an enzymatic step in folate biosynthesis pathway.</text>
</comment>
<evidence type="ECO:0000256" key="7">
    <source>
        <dbReference type="ARBA" id="ARBA00022777"/>
    </source>
</evidence>
<dbReference type="Proteomes" id="UP001195941">
    <property type="component" value="Unassembled WGS sequence"/>
</dbReference>
<keyword evidence="6" id="KW-0547">Nucleotide-binding</keyword>
<evidence type="ECO:0000256" key="5">
    <source>
        <dbReference type="ARBA" id="ARBA00022679"/>
    </source>
</evidence>
<dbReference type="NCBIfam" id="TIGR01498">
    <property type="entry name" value="folK"/>
    <property type="match status" value="1"/>
</dbReference>
<dbReference type="RefSeq" id="WP_212700600.1">
    <property type="nucleotide sequence ID" value="NZ_JADMKU010000005.1"/>
</dbReference>
<keyword evidence="15" id="KW-1185">Reference proteome</keyword>
<dbReference type="GO" id="GO:0003848">
    <property type="term" value="F:2-amino-4-hydroxy-6-hydroxymethyldihydropteridine diphosphokinase activity"/>
    <property type="evidence" value="ECO:0007669"/>
    <property type="project" value="UniProtKB-EC"/>
</dbReference>
<dbReference type="SUPFAM" id="SSF55083">
    <property type="entry name" value="6-hydroxymethyl-7,8-dihydropterin pyrophosphokinase, HPPK"/>
    <property type="match status" value="1"/>
</dbReference>
<keyword evidence="8" id="KW-0067">ATP-binding</keyword>
<evidence type="ECO:0000256" key="4">
    <source>
        <dbReference type="ARBA" id="ARBA00016218"/>
    </source>
</evidence>